<evidence type="ECO:0000313" key="15">
    <source>
        <dbReference type="Proteomes" id="UP000016922"/>
    </source>
</evidence>
<evidence type="ECO:0000256" key="1">
    <source>
        <dbReference type="ARBA" id="ARBA00004984"/>
    </source>
</evidence>
<comment type="catalytic activity">
    <reaction evidence="12">
        <text>guanine + H2O + H(+) = xanthine + NH4(+)</text>
        <dbReference type="Rhea" id="RHEA:14665"/>
        <dbReference type="ChEBI" id="CHEBI:15377"/>
        <dbReference type="ChEBI" id="CHEBI:15378"/>
        <dbReference type="ChEBI" id="CHEBI:16235"/>
        <dbReference type="ChEBI" id="CHEBI:17712"/>
        <dbReference type="ChEBI" id="CHEBI:28938"/>
        <dbReference type="EC" id="3.5.4.3"/>
    </reaction>
</comment>
<keyword evidence="9 12" id="KW-0862">Zinc</keyword>
<evidence type="ECO:0000256" key="7">
    <source>
        <dbReference type="ARBA" id="ARBA00022723"/>
    </source>
</evidence>
<dbReference type="GO" id="GO:0008892">
    <property type="term" value="F:guanine deaminase activity"/>
    <property type="evidence" value="ECO:0007669"/>
    <property type="project" value="UniProtKB-UniRule"/>
</dbReference>
<keyword evidence="8 12" id="KW-0378">Hydrolase</keyword>
<dbReference type="InterPro" id="IPR032466">
    <property type="entry name" value="Metal_Hydrolase"/>
</dbReference>
<dbReference type="SUPFAM" id="SSF51556">
    <property type="entry name" value="Metallo-dependent hydrolases"/>
    <property type="match status" value="1"/>
</dbReference>
<dbReference type="eggNOG" id="KOG3968">
    <property type="taxonomic scope" value="Eukaryota"/>
</dbReference>
<evidence type="ECO:0000256" key="10">
    <source>
        <dbReference type="ARBA" id="ARBA00056079"/>
    </source>
</evidence>
<dbReference type="GO" id="GO:0006147">
    <property type="term" value="P:guanine catabolic process"/>
    <property type="evidence" value="ECO:0007669"/>
    <property type="project" value="UniProtKB-UniRule"/>
</dbReference>
<dbReference type="OMA" id="CVHMNDS"/>
<evidence type="ECO:0000256" key="11">
    <source>
        <dbReference type="ARBA" id="ARBA00083147"/>
    </source>
</evidence>
<evidence type="ECO:0000313" key="14">
    <source>
        <dbReference type="EMBL" id="EPE24485.1"/>
    </source>
</evidence>
<dbReference type="UniPathway" id="UPA00603">
    <property type="reaction ID" value="UER00660"/>
</dbReference>
<comment type="subunit">
    <text evidence="3">Homodimer.</text>
</comment>
<comment type="similarity">
    <text evidence="2 12">Belongs to the metallo-dependent hydrolases superfamily. ATZ/TRZ family.</text>
</comment>
<dbReference type="InterPro" id="IPR006680">
    <property type="entry name" value="Amidohydro-rel"/>
</dbReference>
<keyword evidence="7 12" id="KW-0479">Metal-binding</keyword>
<evidence type="ECO:0000256" key="12">
    <source>
        <dbReference type="RuleBase" id="RU366009"/>
    </source>
</evidence>
<evidence type="ECO:0000256" key="3">
    <source>
        <dbReference type="ARBA" id="ARBA00011738"/>
    </source>
</evidence>
<organism evidence="14 15">
    <name type="scientific">Glarea lozoyensis (strain ATCC 20868 / MF5171)</name>
    <dbReference type="NCBI Taxonomy" id="1116229"/>
    <lineage>
        <taxon>Eukaryota</taxon>
        <taxon>Fungi</taxon>
        <taxon>Dikarya</taxon>
        <taxon>Ascomycota</taxon>
        <taxon>Pezizomycotina</taxon>
        <taxon>Leotiomycetes</taxon>
        <taxon>Helotiales</taxon>
        <taxon>Helotiaceae</taxon>
        <taxon>Glarea</taxon>
    </lineage>
</organism>
<evidence type="ECO:0000259" key="13">
    <source>
        <dbReference type="Pfam" id="PF01979"/>
    </source>
</evidence>
<dbReference type="PANTHER" id="PTHR11271:SF6">
    <property type="entry name" value="GUANINE DEAMINASE"/>
    <property type="match status" value="1"/>
</dbReference>
<dbReference type="EC" id="3.5.4.3" evidence="4 12"/>
<evidence type="ECO:0000256" key="2">
    <source>
        <dbReference type="ARBA" id="ARBA00006745"/>
    </source>
</evidence>
<evidence type="ECO:0000256" key="5">
    <source>
        <dbReference type="ARBA" id="ARBA00014514"/>
    </source>
</evidence>
<protein>
    <recommendedName>
        <fullName evidence="5 12">Guanine deaminase</fullName>
        <shortName evidence="12">Guanase</shortName>
        <ecNumber evidence="4 12">3.5.4.3</ecNumber>
    </recommendedName>
    <alternativeName>
        <fullName evidence="11 12">Guanine aminohydrolase</fullName>
    </alternativeName>
</protein>
<dbReference type="InterPro" id="IPR011059">
    <property type="entry name" value="Metal-dep_hydrolase_composite"/>
</dbReference>
<dbReference type="HOGENOM" id="CLU_012358_0_0_1"/>
<dbReference type="FunFam" id="3.20.20.140:FF:000021">
    <property type="entry name" value="Guanine deaminase"/>
    <property type="match status" value="1"/>
</dbReference>
<evidence type="ECO:0000256" key="6">
    <source>
        <dbReference type="ARBA" id="ARBA00022553"/>
    </source>
</evidence>
<dbReference type="STRING" id="1116229.S3CEQ8"/>
<dbReference type="Proteomes" id="UP000016922">
    <property type="component" value="Unassembled WGS sequence"/>
</dbReference>
<dbReference type="Gene3D" id="3.20.20.140">
    <property type="entry name" value="Metal-dependent hydrolases"/>
    <property type="match status" value="1"/>
</dbReference>
<comment type="function">
    <text evidence="10 12">Catalyzes the hydrolytic deamination of guanine, producing xanthine and ammonia.</text>
</comment>
<dbReference type="GO" id="GO:0008270">
    <property type="term" value="F:zinc ion binding"/>
    <property type="evidence" value="ECO:0007669"/>
    <property type="project" value="UniProtKB-UniRule"/>
</dbReference>
<dbReference type="AlphaFoldDB" id="S3CEQ8"/>
<dbReference type="OrthoDB" id="194468at2759"/>
<dbReference type="InterPro" id="IPR014311">
    <property type="entry name" value="Guanine_deaminase"/>
</dbReference>
<dbReference type="CDD" id="cd01303">
    <property type="entry name" value="GDEase"/>
    <property type="match status" value="1"/>
</dbReference>
<comment type="cofactor">
    <cofactor evidence="12">
        <name>Zn(2+)</name>
        <dbReference type="ChEBI" id="CHEBI:29105"/>
    </cofactor>
    <text evidence="12">Binds 1 zinc ion per subunit.</text>
</comment>
<dbReference type="Pfam" id="PF01979">
    <property type="entry name" value="Amidohydro_1"/>
    <property type="match status" value="1"/>
</dbReference>
<evidence type="ECO:0000256" key="9">
    <source>
        <dbReference type="ARBA" id="ARBA00022833"/>
    </source>
</evidence>
<keyword evidence="6" id="KW-0597">Phosphoprotein</keyword>
<keyword evidence="15" id="KW-1185">Reference proteome</keyword>
<accession>S3CEQ8</accession>
<dbReference type="PANTHER" id="PTHR11271">
    <property type="entry name" value="GUANINE DEAMINASE"/>
    <property type="match status" value="1"/>
</dbReference>
<sequence length="468" mass="51716">MSPTKKSLFLGSFVHCKSLDELETRHDAAVFVDEHGVIVAIEQDMDLQRAKDTLIPQMGWVEGEYAVHMAKKGEFFFPGFIDTHIHAPQFPNAGIFGKSTLLDWLLKYTFPMESSLANLSKAQMVYNRCVKRTLSHGTTTASYYATIHVPATNLLADLCLSIGQRAFIGRCCMDSDMSPDTYRDESPQQAIEATKATISHISSIDPSYSLVSPILTPRFAPSCSSELMTSLGALHKETDLPIQTHISENVGELALVKQLFPDIKDYTSVYDSFSLLTRKTILAHAIHLSDDEIALIKERKAKISHCPCSNSSITSGTCKVRQLLDNGIDIGLGTDMSGGYSPSILEALRQAVLVSRHVAMGGDDNTKLSIEEVLYLATRGGAKVVNLEDKIGGFDVGKEWDAQLIGFGADISDEEGATDEINQMDESPVDMFGWETWDDRIAKWVYNGDDRNTLAVWVKGRLVHEIRK</sequence>
<reference evidence="14 15" key="1">
    <citation type="journal article" date="2013" name="BMC Genomics">
        <title>Genomics-driven discovery of the pneumocandin biosynthetic gene cluster in the fungus Glarea lozoyensis.</title>
        <authorList>
            <person name="Chen L."/>
            <person name="Yue Q."/>
            <person name="Zhang X."/>
            <person name="Xiang M."/>
            <person name="Wang C."/>
            <person name="Li S."/>
            <person name="Che Y."/>
            <person name="Ortiz-Lopez F.J."/>
            <person name="Bills G.F."/>
            <person name="Liu X."/>
            <person name="An Z."/>
        </authorList>
    </citation>
    <scope>NUCLEOTIDE SEQUENCE [LARGE SCALE GENOMIC DNA]</scope>
    <source>
        <strain evidence="15">ATCC 20868 / MF5171</strain>
    </source>
</reference>
<dbReference type="InterPro" id="IPR051607">
    <property type="entry name" value="Metallo-dep_hydrolases"/>
</dbReference>
<evidence type="ECO:0000256" key="4">
    <source>
        <dbReference type="ARBA" id="ARBA00012781"/>
    </source>
</evidence>
<dbReference type="Gene3D" id="2.30.40.10">
    <property type="entry name" value="Urease, subunit C, domain 1"/>
    <property type="match status" value="1"/>
</dbReference>
<dbReference type="GO" id="GO:0005829">
    <property type="term" value="C:cytosol"/>
    <property type="evidence" value="ECO:0007669"/>
    <property type="project" value="TreeGrafter"/>
</dbReference>
<dbReference type="EMBL" id="KE145373">
    <property type="protein sequence ID" value="EPE24485.1"/>
    <property type="molecule type" value="Genomic_DNA"/>
</dbReference>
<name>S3CEQ8_GLAL2</name>
<dbReference type="NCBIfam" id="TIGR02967">
    <property type="entry name" value="guan_deamin"/>
    <property type="match status" value="1"/>
</dbReference>
<dbReference type="KEGG" id="glz:GLAREA_08337"/>
<dbReference type="GeneID" id="19467386"/>
<feature type="domain" description="Amidohydrolase-related" evidence="13">
    <location>
        <begin position="77"/>
        <end position="463"/>
    </location>
</feature>
<gene>
    <name evidence="14" type="ORF">GLAREA_08337</name>
</gene>
<evidence type="ECO:0000256" key="8">
    <source>
        <dbReference type="ARBA" id="ARBA00022801"/>
    </source>
</evidence>
<comment type="pathway">
    <text evidence="1 12">Purine metabolism; guanine degradation; xanthine from guanine: step 1/1.</text>
</comment>
<proteinExistence type="inferred from homology"/>
<dbReference type="RefSeq" id="XP_008088573.1">
    <property type="nucleotide sequence ID" value="XM_008090382.1"/>
</dbReference>